<dbReference type="SUPFAM" id="SSF56112">
    <property type="entry name" value="Protein kinase-like (PK-like)"/>
    <property type="match status" value="1"/>
</dbReference>
<comment type="caution">
    <text evidence="3">The sequence shown here is derived from an EMBL/GenBank/DDBJ whole genome shotgun (WGS) entry which is preliminary data.</text>
</comment>
<keyword evidence="3" id="KW-0418">Kinase</keyword>
<evidence type="ECO:0000259" key="2">
    <source>
        <dbReference type="PROSITE" id="PS50011"/>
    </source>
</evidence>
<keyword evidence="3" id="KW-0808">Transferase</keyword>
<proteinExistence type="predicted"/>
<accession>A0A0W0VDJ9</accession>
<dbReference type="Pfam" id="PF00069">
    <property type="entry name" value="Pkinase"/>
    <property type="match status" value="1"/>
</dbReference>
<reference evidence="3 4" key="1">
    <citation type="submission" date="2015-11" db="EMBL/GenBank/DDBJ databases">
        <title>Genomic analysis of 38 Legionella species identifies large and diverse effector repertoires.</title>
        <authorList>
            <person name="Burstein D."/>
            <person name="Amaro F."/>
            <person name="Zusman T."/>
            <person name="Lifshitz Z."/>
            <person name="Cohen O."/>
            <person name="Gilbert J.A."/>
            <person name="Pupko T."/>
            <person name="Shuman H.A."/>
            <person name="Segal G."/>
        </authorList>
    </citation>
    <scope>NUCLEOTIDE SEQUENCE [LARGE SCALE GENOMIC DNA]</scope>
    <source>
        <strain evidence="3 4">BL-540</strain>
    </source>
</reference>
<sequence length="488" mass="55745">MGQTAALGEVQDGTIFPVKQQDGTVIHYFCDYSEFLGEGSSGDIYKAYPCILKDNRVIDTACKMNRAAVQLDSQHPVAIKIYKNDHSPSPYRLKQNSILLTINDRLILIMPYIEGFSIKPELNENVEIRTMSFFQAVDLAWQLIISLNQLHYNNSSGPPTVHGDISGDNIRIRCINGKYEAHLIDDDFNKLILPTSQIAQGTPEHLAVEVLDGFYSEASDFYALTPILYSLFGAFNPFKNILKFRESHRSLPGNDLIRFYNRIGFCGEGLFGHFEPKPQQYIAQMLSSFLKQMSAEQKDKRPSPEAILEFFTALRQYCLFASVLESTAIHQIRMAIASQDLNWMNNSNLRALFFNLDDNVQHRLIQLMWPKACRQLILLSSANERIPELVLKKALIDVLRQLTLSETAGWPFLFRQNLPHQELKWLLYCFEEHRDDFFSSKGRQFIKTLENLKQPDLKPIIVAVIARIKEGQPIQYETKNVASLAAVS</sequence>
<organism evidence="3 4">
    <name type="scientific">Legionella jordanis</name>
    <dbReference type="NCBI Taxonomy" id="456"/>
    <lineage>
        <taxon>Bacteria</taxon>
        <taxon>Pseudomonadati</taxon>
        <taxon>Pseudomonadota</taxon>
        <taxon>Gammaproteobacteria</taxon>
        <taxon>Legionellales</taxon>
        <taxon>Legionellaceae</taxon>
        <taxon>Legionella</taxon>
    </lineage>
</organism>
<dbReference type="Proteomes" id="UP000055035">
    <property type="component" value="Unassembled WGS sequence"/>
</dbReference>
<dbReference type="PANTHER" id="PTHR44167">
    <property type="entry name" value="OVARIAN-SPECIFIC SERINE/THREONINE-PROTEIN KINASE LOK-RELATED"/>
    <property type="match status" value="1"/>
</dbReference>
<dbReference type="GO" id="GO:0005524">
    <property type="term" value="F:ATP binding"/>
    <property type="evidence" value="ECO:0007669"/>
    <property type="project" value="UniProtKB-UniRule"/>
</dbReference>
<name>A0A0W0VDJ9_9GAMM</name>
<gene>
    <name evidence="3" type="ORF">Ljor_2474</name>
</gene>
<dbReference type="InterPro" id="IPR000719">
    <property type="entry name" value="Prot_kinase_dom"/>
</dbReference>
<dbReference type="PROSITE" id="PS50011">
    <property type="entry name" value="PROTEIN_KINASE_DOM"/>
    <property type="match status" value="1"/>
</dbReference>
<dbReference type="PANTHER" id="PTHR44167:SF24">
    <property type="entry name" value="SERINE_THREONINE-PROTEIN KINASE CHK2"/>
    <property type="match status" value="1"/>
</dbReference>
<dbReference type="RefSeq" id="WP_058471852.1">
    <property type="nucleotide sequence ID" value="NZ_CAAAIC010000010.1"/>
</dbReference>
<feature type="domain" description="Protein kinase" evidence="2">
    <location>
        <begin position="30"/>
        <end position="314"/>
    </location>
</feature>
<dbReference type="SMART" id="SM00220">
    <property type="entry name" value="S_TKc"/>
    <property type="match status" value="1"/>
</dbReference>
<dbReference type="GO" id="GO:0005737">
    <property type="term" value="C:cytoplasm"/>
    <property type="evidence" value="ECO:0007669"/>
    <property type="project" value="TreeGrafter"/>
</dbReference>
<protein>
    <submittedName>
        <fullName evidence="3">Protein kinase domain protein</fullName>
    </submittedName>
</protein>
<dbReference type="InterPro" id="IPR017441">
    <property type="entry name" value="Protein_kinase_ATP_BS"/>
</dbReference>
<feature type="binding site" evidence="1">
    <location>
        <position position="63"/>
    </location>
    <ligand>
        <name>ATP</name>
        <dbReference type="ChEBI" id="CHEBI:30616"/>
    </ligand>
</feature>
<dbReference type="GO" id="GO:0004674">
    <property type="term" value="F:protein serine/threonine kinase activity"/>
    <property type="evidence" value="ECO:0007669"/>
    <property type="project" value="TreeGrafter"/>
</dbReference>
<keyword evidence="1" id="KW-0547">Nucleotide-binding</keyword>
<evidence type="ECO:0000313" key="3">
    <source>
        <dbReference type="EMBL" id="KTD18168.1"/>
    </source>
</evidence>
<dbReference type="AlphaFoldDB" id="A0A0W0VDJ9"/>
<evidence type="ECO:0000256" key="1">
    <source>
        <dbReference type="PROSITE-ProRule" id="PRU10141"/>
    </source>
</evidence>
<keyword evidence="1" id="KW-0067">ATP-binding</keyword>
<dbReference type="STRING" id="456.Ljor_2474"/>
<dbReference type="PATRIC" id="fig|456.5.peg.2661"/>
<dbReference type="PROSITE" id="PS00107">
    <property type="entry name" value="PROTEIN_KINASE_ATP"/>
    <property type="match status" value="1"/>
</dbReference>
<dbReference type="InterPro" id="IPR011009">
    <property type="entry name" value="Kinase-like_dom_sf"/>
</dbReference>
<dbReference type="Gene3D" id="1.10.510.10">
    <property type="entry name" value="Transferase(Phosphotransferase) domain 1"/>
    <property type="match status" value="1"/>
</dbReference>
<dbReference type="EMBL" id="LNYJ01000011">
    <property type="protein sequence ID" value="KTD18168.1"/>
    <property type="molecule type" value="Genomic_DNA"/>
</dbReference>
<keyword evidence="4" id="KW-1185">Reference proteome</keyword>
<evidence type="ECO:0000313" key="4">
    <source>
        <dbReference type="Proteomes" id="UP000055035"/>
    </source>
</evidence>